<dbReference type="EMBL" id="HACG01012198">
    <property type="protein sequence ID" value="CEK59063.1"/>
    <property type="molecule type" value="Transcribed_RNA"/>
</dbReference>
<evidence type="ECO:0000256" key="1">
    <source>
        <dbReference type="SAM" id="MobiDB-lite"/>
    </source>
</evidence>
<protein>
    <submittedName>
        <fullName evidence="2">Uncharacterized protein</fullName>
    </submittedName>
</protein>
<feature type="non-terminal residue" evidence="2">
    <location>
        <position position="309"/>
    </location>
</feature>
<feature type="region of interest" description="Disordered" evidence="1">
    <location>
        <begin position="83"/>
        <end position="110"/>
    </location>
</feature>
<reference evidence="2" key="1">
    <citation type="submission" date="2014-12" db="EMBL/GenBank/DDBJ databases">
        <title>Insight into the proteome of Arion vulgaris.</title>
        <authorList>
            <person name="Aradska J."/>
            <person name="Bulat T."/>
            <person name="Smidak R."/>
            <person name="Sarate P."/>
            <person name="Gangsoo J."/>
            <person name="Sialana F."/>
            <person name="Bilban M."/>
            <person name="Lubec G."/>
        </authorList>
    </citation>
    <scope>NUCLEOTIDE SEQUENCE</scope>
    <source>
        <tissue evidence="2">Skin</tissue>
    </source>
</reference>
<accession>A0A0B6YS61</accession>
<sequence length="309" mass="34317">DLKRKSIIEETKVESLQEVCKMDVQLDCLLQVTMDNKHVVPSTGSETVINSSLTTNGTFPQEGSDGSVVKHESYCGKLEHNKVDPADDAKLPTQDVTDGPKLPTCDVDQTDNTKLPAHDVTEATKLITHDVDRIDHAKLSTWDVDFTDDDVDLADDSDSPKEKCQFVLQSEAGDMSHSSWPFLQKFCDETIFNQGSTDYLQKVTDEVCFPKTTRTAGDIELKFGKKDVVLGGSVHDEPIHSELSTSETLNETEDIDCCMENSGDEQGIDHMEDEEILLSLDIPKNSTFSNDDHETNRNPFLLTVSSDNK</sequence>
<evidence type="ECO:0000313" key="2">
    <source>
        <dbReference type="EMBL" id="CEK59063.1"/>
    </source>
</evidence>
<proteinExistence type="predicted"/>
<name>A0A0B6YS61_9EUPU</name>
<organism evidence="2">
    <name type="scientific">Arion vulgaris</name>
    <dbReference type="NCBI Taxonomy" id="1028688"/>
    <lineage>
        <taxon>Eukaryota</taxon>
        <taxon>Metazoa</taxon>
        <taxon>Spiralia</taxon>
        <taxon>Lophotrochozoa</taxon>
        <taxon>Mollusca</taxon>
        <taxon>Gastropoda</taxon>
        <taxon>Heterobranchia</taxon>
        <taxon>Euthyneura</taxon>
        <taxon>Panpulmonata</taxon>
        <taxon>Eupulmonata</taxon>
        <taxon>Stylommatophora</taxon>
        <taxon>Helicina</taxon>
        <taxon>Arionoidea</taxon>
        <taxon>Arionidae</taxon>
        <taxon>Arion</taxon>
    </lineage>
</organism>
<feature type="non-terminal residue" evidence="2">
    <location>
        <position position="1"/>
    </location>
</feature>
<feature type="region of interest" description="Disordered" evidence="1">
    <location>
        <begin position="287"/>
        <end position="309"/>
    </location>
</feature>
<gene>
    <name evidence="2" type="primary">ORF35080</name>
</gene>
<dbReference type="AlphaFoldDB" id="A0A0B6YS61"/>